<dbReference type="PANTHER" id="PTHR43707:SF1">
    <property type="entry name" value="HISTIDINE--TRNA LIGASE, MITOCHONDRIAL-RELATED"/>
    <property type="match status" value="1"/>
</dbReference>
<dbReference type="HOGENOM" id="CLU_025113_1_2_14"/>
<dbReference type="GO" id="GO:0006427">
    <property type="term" value="P:histidyl-tRNA aminoacylation"/>
    <property type="evidence" value="ECO:0007669"/>
    <property type="project" value="UniProtKB-UniRule"/>
</dbReference>
<keyword evidence="2 3" id="KW-0067">ATP-binding</keyword>
<dbReference type="PROSITE" id="PS50862">
    <property type="entry name" value="AA_TRNA_LIGASE_II"/>
    <property type="match status" value="1"/>
</dbReference>
<proteinExistence type="inferred from homology"/>
<dbReference type="Proteomes" id="UP000001845">
    <property type="component" value="Chromosome"/>
</dbReference>
<evidence type="ECO:0000259" key="5">
    <source>
        <dbReference type="PROSITE" id="PS50862"/>
    </source>
</evidence>
<feature type="binding site" evidence="4">
    <location>
        <begin position="79"/>
        <end position="81"/>
    </location>
    <ligand>
        <name>L-histidine</name>
        <dbReference type="ChEBI" id="CHEBI:57595"/>
    </ligand>
</feature>
<reference evidence="6 7" key="3">
    <citation type="journal article" date="2011" name="J. Bacteriol.">
        <title>Genome sequences of Mycoplasma alligatoris A21JP2T and Mycoplasma crocodyli MP145T.</title>
        <authorList>
            <person name="Brown D.R."/>
            <person name="Farmerie W.G."/>
            <person name="May M."/>
            <person name="Benders G.A."/>
            <person name="Durkin A.S."/>
            <person name="Hlavinka K."/>
            <person name="Hostetler J."/>
            <person name="Jackson J."/>
            <person name="Johnson J."/>
            <person name="Miller R.H."/>
            <person name="Paralanov V."/>
            <person name="Radune D."/>
            <person name="Szczypinski B."/>
            <person name="Glass J.I."/>
        </authorList>
    </citation>
    <scope>NUCLEOTIDE SEQUENCE [LARGE SCALE GENOMIC DNA]</scope>
    <source>
        <strain evidence="7">ATCC 51981 / MP145</strain>
    </source>
</reference>
<evidence type="ECO:0000313" key="7">
    <source>
        <dbReference type="Proteomes" id="UP000001845"/>
    </source>
</evidence>
<dbReference type="InterPro" id="IPR045864">
    <property type="entry name" value="aa-tRNA-synth_II/BPL/LPL"/>
</dbReference>
<dbReference type="STRING" id="512564.MCRO_0380"/>
<dbReference type="GO" id="GO:0005737">
    <property type="term" value="C:cytoplasm"/>
    <property type="evidence" value="ECO:0007669"/>
    <property type="project" value="UniProtKB-SubCell"/>
</dbReference>
<keyword evidence="3 6" id="KW-0436">Ligase</keyword>
<name>D5E5H2_MYCCM</name>
<dbReference type="InterPro" id="IPR015807">
    <property type="entry name" value="His-tRNA-ligase"/>
</dbReference>
<dbReference type="eggNOG" id="COG0124">
    <property type="taxonomic scope" value="Bacteria"/>
</dbReference>
<feature type="binding site" evidence="4">
    <location>
        <position position="127"/>
    </location>
    <ligand>
        <name>L-histidine</name>
        <dbReference type="ChEBI" id="CHEBI:57595"/>
    </ligand>
</feature>
<dbReference type="EC" id="6.1.1.21" evidence="3"/>
<sequence>MYSKVKGTIDYNQETFKIKHYLIDRFSLLVSRYDYQMIETPILEHSDIFKRSAESSDIVNKEMYEFKDKGDRDLVLRPEGTASFIRAYIENKWYALKNQKFSYVGPMFRYEQPQKGRFRQFYQAGVEFVGPKNPLKDLEVIKLAVDYLSSLNLKFKLVINSIGDNESRSKYENALRKYLIPFKNELSEIGQKRLEGNVLRILDDKVDSVKPFMKKAPKISSYLSDESKKYFLQLSNLLSDFNISFQLNNKLVRGLDYYDEIVFEFVSTDPEVGSQSTLIGGGRYSNLIKLFGGDDTSSVGFGLGIDRILPIKQRDFQNIKPGSHEYEMLEELGFKKIYDIYFIPSEDPERRTDLYAIYSLFASLGLPVIFEHEPVNPKKIYEKAQKSEARFTISELDSDENEFKMITSIGKKTESSHEYIYEDLPSTILQSMMDHEEKSVSEEKQRSMYYDMFIGLVNNTQYNDEYEEFYEEEEEQNE</sequence>
<gene>
    <name evidence="6" type="primary">hisRS</name>
    <name evidence="3" type="synonym">hisS</name>
    <name evidence="6" type="ordered locus">MCRO_0380</name>
</gene>
<comment type="catalytic activity">
    <reaction evidence="3">
        <text>tRNA(His) + L-histidine + ATP = L-histidyl-tRNA(His) + AMP + diphosphate + H(+)</text>
        <dbReference type="Rhea" id="RHEA:17313"/>
        <dbReference type="Rhea" id="RHEA-COMP:9665"/>
        <dbReference type="Rhea" id="RHEA-COMP:9689"/>
        <dbReference type="ChEBI" id="CHEBI:15378"/>
        <dbReference type="ChEBI" id="CHEBI:30616"/>
        <dbReference type="ChEBI" id="CHEBI:33019"/>
        <dbReference type="ChEBI" id="CHEBI:57595"/>
        <dbReference type="ChEBI" id="CHEBI:78442"/>
        <dbReference type="ChEBI" id="CHEBI:78527"/>
        <dbReference type="ChEBI" id="CHEBI:456215"/>
        <dbReference type="EC" id="6.1.1.21"/>
    </reaction>
</comment>
<feature type="binding site" evidence="4">
    <location>
        <position position="109"/>
    </location>
    <ligand>
        <name>L-histidine</name>
        <dbReference type="ChEBI" id="CHEBI:57595"/>
    </ligand>
</feature>
<evidence type="ECO:0000256" key="4">
    <source>
        <dbReference type="PIRSR" id="PIRSR001549-1"/>
    </source>
</evidence>
<dbReference type="HAMAP" id="MF_00127">
    <property type="entry name" value="His_tRNA_synth"/>
    <property type="match status" value="1"/>
</dbReference>
<keyword evidence="3" id="KW-0547">Nucleotide-binding</keyword>
<evidence type="ECO:0000313" key="6">
    <source>
        <dbReference type="EMBL" id="ADE19645.1"/>
    </source>
</evidence>
<keyword evidence="3" id="KW-0963">Cytoplasm</keyword>
<comment type="subcellular location">
    <subcellularLocation>
        <location evidence="3">Cytoplasm</location>
    </subcellularLocation>
</comment>
<keyword evidence="3" id="KW-0030">Aminoacyl-tRNA synthetase</keyword>
<dbReference type="Pfam" id="PF13393">
    <property type="entry name" value="tRNA-synt_His"/>
    <property type="match status" value="1"/>
</dbReference>
<organism evidence="6 7">
    <name type="scientific">Mycoplasma crocodyli (strain ATCC 51981 / MP145)</name>
    <dbReference type="NCBI Taxonomy" id="512564"/>
    <lineage>
        <taxon>Bacteria</taxon>
        <taxon>Bacillati</taxon>
        <taxon>Mycoplasmatota</taxon>
        <taxon>Mollicutes</taxon>
        <taxon>Mycoplasmataceae</taxon>
        <taxon>Mycoplasma</taxon>
    </lineage>
</organism>
<dbReference type="PANTHER" id="PTHR43707">
    <property type="entry name" value="HISTIDYL-TRNA SYNTHETASE"/>
    <property type="match status" value="1"/>
</dbReference>
<comment type="subunit">
    <text evidence="3">Homodimer.</text>
</comment>
<dbReference type="GO" id="GO:0005524">
    <property type="term" value="F:ATP binding"/>
    <property type="evidence" value="ECO:0007669"/>
    <property type="project" value="UniProtKB-UniRule"/>
</dbReference>
<accession>D5E5H2</accession>
<dbReference type="EMBL" id="CP001991">
    <property type="protein sequence ID" value="ADE19645.1"/>
    <property type="molecule type" value="Genomic_DNA"/>
</dbReference>
<keyword evidence="7" id="KW-1185">Reference proteome</keyword>
<keyword evidence="3" id="KW-0648">Protein biosynthesis</keyword>
<dbReference type="OrthoDB" id="9800814at2"/>
<dbReference type="KEGG" id="mcd:MCRO_0380"/>
<protein>
    <recommendedName>
        <fullName evidence="3">Histidine--tRNA ligase</fullName>
        <ecNumber evidence="3">6.1.1.21</ecNumber>
    </recommendedName>
    <alternativeName>
        <fullName evidence="3">Histidyl-tRNA synthetase</fullName>
        <shortName evidence="3">HisRS</shortName>
    </alternativeName>
</protein>
<feature type="domain" description="Aminoacyl-transfer RNA synthetases class-II family profile" evidence="5">
    <location>
        <begin position="28"/>
        <end position="321"/>
    </location>
</feature>
<dbReference type="NCBIfam" id="TIGR00442">
    <property type="entry name" value="hisS"/>
    <property type="match status" value="1"/>
</dbReference>
<reference evidence="7" key="1">
    <citation type="submission" date="2010-03" db="EMBL/GenBank/DDBJ databases">
        <title>The complete genome of Mycoplasma crocodyli MP145.</title>
        <authorList>
            <person name="Glass J.I."/>
            <person name="Durkin A.S."/>
            <person name="Hostetler J."/>
            <person name="Jackson J."/>
            <person name="Johnson J."/>
            <person name="May M.A."/>
            <person name="Paralanov V."/>
            <person name="Radune D."/>
            <person name="Szczypinski B."/>
            <person name="Brown D.R."/>
        </authorList>
    </citation>
    <scope>NUCLEOTIDE SEQUENCE [LARGE SCALE GENOMIC DNA]</scope>
    <source>
        <strain evidence="7">ATCC 51981 / MP145</strain>
    </source>
</reference>
<dbReference type="InterPro" id="IPR006195">
    <property type="entry name" value="aa-tRNA-synth_II"/>
</dbReference>
<dbReference type="InterPro" id="IPR041715">
    <property type="entry name" value="HisRS-like_core"/>
</dbReference>
<evidence type="ECO:0000256" key="2">
    <source>
        <dbReference type="ARBA" id="ARBA00022840"/>
    </source>
</evidence>
<dbReference type="AlphaFoldDB" id="D5E5H2"/>
<reference key="2">
    <citation type="submission" date="2010-03" db="EMBL/GenBank/DDBJ databases">
        <authorList>
            <person name="Ma Z."/>
            <person name="Wang X."/>
            <person name="Liu H."/>
        </authorList>
    </citation>
    <scope>NUCLEOTIDE SEQUENCE</scope>
    <source>
        <strain>MP145</strain>
    </source>
</reference>
<dbReference type="SUPFAM" id="SSF55681">
    <property type="entry name" value="Class II aaRS and biotin synthetases"/>
    <property type="match status" value="1"/>
</dbReference>
<feature type="binding site" evidence="4">
    <location>
        <position position="253"/>
    </location>
    <ligand>
        <name>L-histidine</name>
        <dbReference type="ChEBI" id="CHEBI:57595"/>
    </ligand>
</feature>
<dbReference type="CDD" id="cd00773">
    <property type="entry name" value="HisRS-like_core"/>
    <property type="match status" value="1"/>
</dbReference>
<comment type="similarity">
    <text evidence="1 3">Belongs to the class-II aminoacyl-tRNA synthetase family.</text>
</comment>
<dbReference type="InterPro" id="IPR004516">
    <property type="entry name" value="HisRS/HisZ"/>
</dbReference>
<dbReference type="RefSeq" id="WP_013054421.1">
    <property type="nucleotide sequence ID" value="NC_014014.1"/>
</dbReference>
<feature type="binding site" evidence="4">
    <location>
        <position position="123"/>
    </location>
    <ligand>
        <name>L-histidine</name>
        <dbReference type="ChEBI" id="CHEBI:57595"/>
    </ligand>
</feature>
<dbReference type="GO" id="GO:0004821">
    <property type="term" value="F:histidine-tRNA ligase activity"/>
    <property type="evidence" value="ECO:0007669"/>
    <property type="project" value="UniProtKB-UniRule"/>
</dbReference>
<dbReference type="Gene3D" id="3.30.930.10">
    <property type="entry name" value="Bira Bifunctional Protein, Domain 2"/>
    <property type="match status" value="1"/>
</dbReference>
<feature type="binding site" evidence="4">
    <location>
        <begin position="257"/>
        <end position="258"/>
    </location>
    <ligand>
        <name>L-histidine</name>
        <dbReference type="ChEBI" id="CHEBI:57595"/>
    </ligand>
</feature>
<evidence type="ECO:0000256" key="3">
    <source>
        <dbReference type="HAMAP-Rule" id="MF_00127"/>
    </source>
</evidence>
<evidence type="ECO:0000256" key="1">
    <source>
        <dbReference type="ARBA" id="ARBA00008226"/>
    </source>
</evidence>